<evidence type="ECO:0000259" key="15">
    <source>
        <dbReference type="Pfam" id="PF06424"/>
    </source>
</evidence>
<reference evidence="16" key="1">
    <citation type="submission" date="2025-08" db="UniProtKB">
        <authorList>
            <consortium name="Ensembl"/>
        </authorList>
    </citation>
    <scope>IDENTIFICATION</scope>
</reference>
<dbReference type="FunFam" id="1.25.40.10:FF:000054">
    <property type="entry name" value="Pre-mRNA processing factor 6"/>
    <property type="match status" value="1"/>
</dbReference>
<dbReference type="InterPro" id="IPR003107">
    <property type="entry name" value="HAT"/>
</dbReference>
<dbReference type="Pfam" id="PF06424">
    <property type="entry name" value="PRP1_N"/>
    <property type="match status" value="1"/>
</dbReference>
<dbReference type="InterPro" id="IPR010491">
    <property type="entry name" value="PRP1_N"/>
</dbReference>
<keyword evidence="13" id="KW-0175">Coiled coil</keyword>
<comment type="function">
    <text evidence="12">Involved in pre-mRNA splicing as component of the U4/U6-U5 tri-snRNP complex, one of the building blocks of the spliceosome. Enhances dihydrotestosterone-induced transactivation activity of AR, as well as dexamethasone-induced transactivation activity of NR3C1, but does not affect estrogen-induced transactivation.</text>
</comment>
<evidence type="ECO:0000313" key="16">
    <source>
        <dbReference type="Ensembl" id="ENSSANP00000013217.1"/>
    </source>
</evidence>
<keyword evidence="8" id="KW-0508">mRNA splicing</keyword>
<keyword evidence="5" id="KW-0507">mRNA processing</keyword>
<evidence type="ECO:0000256" key="8">
    <source>
        <dbReference type="ARBA" id="ARBA00023187"/>
    </source>
</evidence>
<dbReference type="SUPFAM" id="SSF48452">
    <property type="entry name" value="TPR-like"/>
    <property type="match status" value="4"/>
</dbReference>
<dbReference type="Proteomes" id="UP000472260">
    <property type="component" value="Unassembled WGS sequence"/>
</dbReference>
<evidence type="ECO:0000313" key="17">
    <source>
        <dbReference type="Proteomes" id="UP000472260"/>
    </source>
</evidence>
<organism evidence="16 17">
    <name type="scientific">Sinocyclocheilus anshuiensis</name>
    <dbReference type="NCBI Taxonomy" id="1608454"/>
    <lineage>
        <taxon>Eukaryota</taxon>
        <taxon>Metazoa</taxon>
        <taxon>Chordata</taxon>
        <taxon>Craniata</taxon>
        <taxon>Vertebrata</taxon>
        <taxon>Euteleostomi</taxon>
        <taxon>Actinopterygii</taxon>
        <taxon>Neopterygii</taxon>
        <taxon>Teleostei</taxon>
        <taxon>Ostariophysi</taxon>
        <taxon>Cypriniformes</taxon>
        <taxon>Cyprinidae</taxon>
        <taxon>Cyprininae</taxon>
        <taxon>Sinocyclocheilus</taxon>
    </lineage>
</organism>
<evidence type="ECO:0000256" key="2">
    <source>
        <dbReference type="ARBA" id="ARBA00004642"/>
    </source>
</evidence>
<keyword evidence="17" id="KW-1185">Reference proteome</keyword>
<reference evidence="16" key="2">
    <citation type="submission" date="2025-09" db="UniProtKB">
        <authorList>
            <consortium name="Ensembl"/>
        </authorList>
    </citation>
    <scope>IDENTIFICATION</scope>
</reference>
<dbReference type="Pfam" id="PF13432">
    <property type="entry name" value="TPR_16"/>
    <property type="match status" value="1"/>
</dbReference>
<feature type="compositionally biased region" description="Basic and acidic residues" evidence="14">
    <location>
        <begin position="98"/>
        <end position="123"/>
    </location>
</feature>
<dbReference type="FunFam" id="1.25.40.10:FF:000649">
    <property type="entry name" value="mRNA splicing factor (Prp1/Zer1), putative"/>
    <property type="match status" value="1"/>
</dbReference>
<feature type="compositionally biased region" description="Low complexity" evidence="14">
    <location>
        <begin position="28"/>
        <end position="37"/>
    </location>
</feature>
<feature type="coiled-coil region" evidence="13">
    <location>
        <begin position="161"/>
        <end position="204"/>
    </location>
</feature>
<feature type="domain" description="PRP1 splicing factor N-terminal" evidence="15">
    <location>
        <begin position="72"/>
        <end position="225"/>
    </location>
</feature>
<evidence type="ECO:0000256" key="3">
    <source>
        <dbReference type="ARBA" id="ARBA00020235"/>
    </source>
</evidence>
<dbReference type="InterPro" id="IPR011990">
    <property type="entry name" value="TPR-like_helical_dom_sf"/>
</dbReference>
<evidence type="ECO:0000256" key="12">
    <source>
        <dbReference type="ARBA" id="ARBA00046247"/>
    </source>
</evidence>
<feature type="compositionally biased region" description="Low complexity" evidence="14">
    <location>
        <begin position="46"/>
        <end position="56"/>
    </location>
</feature>
<gene>
    <name evidence="16" type="primary">prpf6</name>
</gene>
<dbReference type="PANTHER" id="PTHR11246">
    <property type="entry name" value="PRE-MRNA SPLICING FACTOR"/>
    <property type="match status" value="1"/>
</dbReference>
<dbReference type="FunFam" id="1.25.40.10:FF:003529">
    <property type="entry name" value="Uncharacterized protein"/>
    <property type="match status" value="1"/>
</dbReference>
<dbReference type="Pfam" id="PF14559">
    <property type="entry name" value="TPR_19"/>
    <property type="match status" value="1"/>
</dbReference>
<dbReference type="AlphaFoldDB" id="A0A671KZ38"/>
<feature type="region of interest" description="Disordered" evidence="14">
    <location>
        <begin position="87"/>
        <end position="132"/>
    </location>
</feature>
<dbReference type="SMART" id="SM00386">
    <property type="entry name" value="HAT"/>
    <property type="match status" value="12"/>
</dbReference>
<evidence type="ECO:0000256" key="7">
    <source>
        <dbReference type="ARBA" id="ARBA00022737"/>
    </source>
</evidence>
<dbReference type="GO" id="GO:0046540">
    <property type="term" value="C:U4/U6 x U5 tri-snRNP complex"/>
    <property type="evidence" value="ECO:0007669"/>
    <property type="project" value="TreeGrafter"/>
</dbReference>
<dbReference type="Gene3D" id="1.25.40.10">
    <property type="entry name" value="Tetratricopeptide repeat domain"/>
    <property type="match status" value="3"/>
</dbReference>
<keyword evidence="9" id="KW-0539">Nucleus</keyword>
<dbReference type="GO" id="GO:0016607">
    <property type="term" value="C:nuclear speck"/>
    <property type="evidence" value="ECO:0007669"/>
    <property type="project" value="UniProtKB-SubCell"/>
</dbReference>
<evidence type="ECO:0000256" key="6">
    <source>
        <dbReference type="ARBA" id="ARBA00022728"/>
    </source>
</evidence>
<dbReference type="InterPro" id="IPR045075">
    <property type="entry name" value="Syf1-like"/>
</dbReference>
<sequence length="968" mass="108517">PFHTKSEMNNPQRVVGSATMASATAKQPAKTASKAASGGTGGAAGGAPAMPLASPLMGGLNKKKKPFLGMSAPLGYVPGLGRGATGFTTRSDIGPARDANDPVDDRHAPPGKRTVGDQMKKNDDDDEDLNDTNYDEFNGYAGSLFSSGPYEKDDEEADAIYAALDKRMDERRKERRELREKEEIEKYRMERPKIQQQFSDLKRKLAEVTEDEWLSIPEVGDARNKRQRNPRHEKLTPVPDSFFAKHLQTGENHTSVDPLQGQFGGLATSFPGGLNTPYPGGMTPEAGELDMRKIGQARNTLMDMRLSQVSDSVSGQTVVDPKGYLTDLNSMIPTHGGDISDIKKARLLLKSVRETNPHHPPAWIASARLEEVTGKLQVARNLIMKGTEMCPKSEDVWLEAARLQPGDTAKAVVAQAVRHLPQSVRIYISAAELETDIRAKKRVLRKALENVSKSVRLWKIAVELEEPEDARIMLSRAVECCPTSVELWLALARLETYENARRVLNKARENIPTDRHIWITAAKLEEANGNTQMVEKIIDRAITSLRANGVEINREQWVQDAEECDKAGSVATCQAVIRAVIGIGIEEEDCKHTWMEDADSCVAHGALECARAIYAHALQVFPSKKSVWLRAAYFEKNHGTRESLEALLQRAVAHCPKAEVLWLMGAKSKWLAGDVPAARSILALAFQANPNSEEIWLAAVKLESENNEYERARRLLAKARSSAPTARVFMKSVRLEWVLGNIDAAQELCTEALRHYEDFPKLWMMRGQIEEQSENIDKAREAYNQGVRLWALEKMPYYNLKMQNLILLESVRLEYRAGLKNISNTLMAKALQECPNSGILWAEAVFLEARPQRKTKSVDALKKCEHDPHVLLAVAKLFWSERKVTKAREWFLRTVKIEPDLGDAWAFFYKFELQHGTEEQQREVKKRCENAEPRHGELWCAESKHVLNWQKNIGEILVLVASKIKNTF</sequence>
<name>A0A671KZ38_9TELE</name>
<feature type="region of interest" description="Disordered" evidence="14">
    <location>
        <begin position="1"/>
        <end position="56"/>
    </location>
</feature>
<proteinExistence type="predicted"/>
<keyword evidence="6" id="KW-0747">Spliceosome</keyword>
<evidence type="ECO:0000256" key="11">
    <source>
        <dbReference type="ARBA" id="ARBA00032140"/>
    </source>
</evidence>
<comment type="subcellular location">
    <subcellularLocation>
        <location evidence="1">Nucleus speckle</location>
    </subcellularLocation>
    <subcellularLocation>
        <location evidence="2">Nucleus</location>
        <location evidence="2">Nucleoplasm</location>
    </subcellularLocation>
</comment>
<dbReference type="GO" id="GO:0000244">
    <property type="term" value="P:spliceosomal tri-snRNP complex assembly"/>
    <property type="evidence" value="ECO:0007669"/>
    <property type="project" value="TreeGrafter"/>
</dbReference>
<evidence type="ECO:0000256" key="5">
    <source>
        <dbReference type="ARBA" id="ARBA00022664"/>
    </source>
</evidence>
<evidence type="ECO:0000256" key="14">
    <source>
        <dbReference type="SAM" id="MobiDB-lite"/>
    </source>
</evidence>
<dbReference type="GO" id="GO:0071013">
    <property type="term" value="C:catalytic step 2 spliceosome"/>
    <property type="evidence" value="ECO:0007669"/>
    <property type="project" value="TreeGrafter"/>
</dbReference>
<protein>
    <recommendedName>
        <fullName evidence="3">Pre-mRNA-processing factor 6</fullName>
    </recommendedName>
    <alternativeName>
        <fullName evidence="11">PRP6 homolog</fullName>
    </alternativeName>
    <alternativeName>
        <fullName evidence="10">U5 snRNP-associated 102 kDa protein</fullName>
    </alternativeName>
</protein>
<evidence type="ECO:0000256" key="4">
    <source>
        <dbReference type="ARBA" id="ARBA00022553"/>
    </source>
</evidence>
<keyword evidence="4" id="KW-0597">Phosphoprotein</keyword>
<evidence type="ECO:0000256" key="13">
    <source>
        <dbReference type="SAM" id="Coils"/>
    </source>
</evidence>
<dbReference type="Ensembl" id="ENSSANT00000014112.1">
    <property type="protein sequence ID" value="ENSSANP00000013217.1"/>
    <property type="gene ID" value="ENSSANG00000007017.1"/>
</dbReference>
<evidence type="ECO:0000256" key="9">
    <source>
        <dbReference type="ARBA" id="ARBA00023242"/>
    </source>
</evidence>
<dbReference type="FunFam" id="1.25.40.10:FF:000058">
    <property type="entry name" value="Pre-mRNA processing factor 6"/>
    <property type="match status" value="1"/>
</dbReference>
<accession>A0A671KZ38</accession>
<keyword evidence="7" id="KW-0677">Repeat</keyword>
<evidence type="ECO:0000256" key="10">
    <source>
        <dbReference type="ARBA" id="ARBA00031070"/>
    </source>
</evidence>
<evidence type="ECO:0000256" key="1">
    <source>
        <dbReference type="ARBA" id="ARBA00004324"/>
    </source>
</evidence>
<dbReference type="PANTHER" id="PTHR11246:SF1">
    <property type="entry name" value="PRE-MRNA-PROCESSING FACTOR 6"/>
    <property type="match status" value="1"/>
</dbReference>